<evidence type="ECO:0000256" key="4">
    <source>
        <dbReference type="ARBA" id="ARBA00022512"/>
    </source>
</evidence>
<dbReference type="GO" id="GO:0071555">
    <property type="term" value="P:cell wall organization"/>
    <property type="evidence" value="ECO:0007669"/>
    <property type="project" value="UniProtKB-KW"/>
</dbReference>
<keyword evidence="8" id="KW-1185">Reference proteome</keyword>
<comment type="function">
    <text evidence="1 6">Hydrolyzes acetyl esters in homogalacturonan regions of pectin. In type I primary cell wall, galacturonic acid residues of pectin can be acetylated at the O-2 and O-3 positions. Decreasing the degree of acetylation of pectin gels in vitro alters their physical properties.</text>
</comment>
<evidence type="ECO:0000256" key="1">
    <source>
        <dbReference type="ARBA" id="ARBA00003534"/>
    </source>
</evidence>
<comment type="caution">
    <text evidence="7">The sequence shown here is derived from an EMBL/GenBank/DDBJ whole genome shotgun (WGS) entry which is preliminary data.</text>
</comment>
<evidence type="ECO:0000313" key="7">
    <source>
        <dbReference type="EMBL" id="RAL40403.1"/>
    </source>
</evidence>
<dbReference type="InterPro" id="IPR004963">
    <property type="entry name" value="PAE/NOTUM"/>
</dbReference>
<evidence type="ECO:0000313" key="8">
    <source>
        <dbReference type="Proteomes" id="UP000249390"/>
    </source>
</evidence>
<keyword evidence="4 6" id="KW-0134">Cell wall</keyword>
<sequence>MVKVELQKWVYGLVCFMLLVLIRTKGCMVNITYVEGAVGKGAVCLDGSAPAYHLDRGSGEGVNNWLIHFEGGGWCNNVTTCLERRDTNLGSSTRMEKRVAFEGILSDLALRNPDFYNWNRVNVRYCDGSSYTGDVEAVNPKTNLHFRGARVFVAVIEDLLANGMKDAKNALLSGCSAGGLTSILHCDKFKGLLPPSATVKCLADAGYFINALDISRTPHIEQFYDDVVTTHGSANSLPGLCTSQMKAGLVRKLTLGFHVVCCVLVSEANTYIPRCCMLSQCFFPQNMARYTETPLFLVNSAYDVWQIWNILVPDVVDQQGTWLSCKLNSEKCSDAQLQTLHGFRLEFLKALDGLGPASSRGYFINSCFAHCQIEAQETWLAKDSPTLNGTTIAKAVGDWYYDRNSFRIIDCPYPCDKTCLNLKFLMNSPRGESVYDDLQVLRVR</sequence>
<name>A0A328D8T3_9ASTE</name>
<evidence type="ECO:0000256" key="2">
    <source>
        <dbReference type="ARBA" id="ARBA00004191"/>
    </source>
</evidence>
<keyword evidence="5 6" id="KW-0961">Cell wall biogenesis/degradation</keyword>
<dbReference type="EMBL" id="NQVE01000194">
    <property type="protein sequence ID" value="RAL40403.1"/>
    <property type="molecule type" value="Genomic_DNA"/>
</dbReference>
<accession>A0A328D8T3</accession>
<dbReference type="AlphaFoldDB" id="A0A328D8T3"/>
<comment type="similarity">
    <text evidence="3 6">Belongs to the pectinacetylesterase family.</text>
</comment>
<dbReference type="GO" id="GO:0052793">
    <property type="term" value="F:pectin acetylesterase activity"/>
    <property type="evidence" value="ECO:0007669"/>
    <property type="project" value="TreeGrafter"/>
</dbReference>
<keyword evidence="6" id="KW-0964">Secreted</keyword>
<dbReference type="PANTHER" id="PTHR21562">
    <property type="entry name" value="NOTUM-RELATED"/>
    <property type="match status" value="1"/>
</dbReference>
<dbReference type="EC" id="3.1.1.-" evidence="6"/>
<evidence type="ECO:0000256" key="3">
    <source>
        <dbReference type="ARBA" id="ARBA00005784"/>
    </source>
</evidence>
<protein>
    <recommendedName>
        <fullName evidence="6">Pectin acetylesterase</fullName>
        <ecNumber evidence="6">3.1.1.-</ecNumber>
    </recommendedName>
</protein>
<organism evidence="7 8">
    <name type="scientific">Cuscuta australis</name>
    <dbReference type="NCBI Taxonomy" id="267555"/>
    <lineage>
        <taxon>Eukaryota</taxon>
        <taxon>Viridiplantae</taxon>
        <taxon>Streptophyta</taxon>
        <taxon>Embryophyta</taxon>
        <taxon>Tracheophyta</taxon>
        <taxon>Spermatophyta</taxon>
        <taxon>Magnoliopsida</taxon>
        <taxon>eudicotyledons</taxon>
        <taxon>Gunneridae</taxon>
        <taxon>Pentapetalae</taxon>
        <taxon>asterids</taxon>
        <taxon>lamiids</taxon>
        <taxon>Solanales</taxon>
        <taxon>Convolvulaceae</taxon>
        <taxon>Cuscuteae</taxon>
        <taxon>Cuscuta</taxon>
        <taxon>Cuscuta subgen. Grammica</taxon>
        <taxon>Cuscuta sect. Cleistogrammica</taxon>
    </lineage>
</organism>
<dbReference type="GO" id="GO:0009505">
    <property type="term" value="C:plant-type cell wall"/>
    <property type="evidence" value="ECO:0007669"/>
    <property type="project" value="TreeGrafter"/>
</dbReference>
<proteinExistence type="inferred from homology"/>
<evidence type="ECO:0000256" key="5">
    <source>
        <dbReference type="ARBA" id="ARBA00023316"/>
    </source>
</evidence>
<reference evidence="7 8" key="1">
    <citation type="submission" date="2018-06" db="EMBL/GenBank/DDBJ databases">
        <title>The Genome of Cuscuta australis (Dodder) Provides Insight into the Evolution of Plant Parasitism.</title>
        <authorList>
            <person name="Liu H."/>
        </authorList>
    </citation>
    <scope>NUCLEOTIDE SEQUENCE [LARGE SCALE GENOMIC DNA]</scope>
    <source>
        <strain evidence="8">cv. Yunnan</strain>
        <tissue evidence="7">Vines</tissue>
    </source>
</reference>
<keyword evidence="6" id="KW-0378">Hydrolase</keyword>
<evidence type="ECO:0000256" key="6">
    <source>
        <dbReference type="RuleBase" id="RU363114"/>
    </source>
</evidence>
<dbReference type="PANTHER" id="PTHR21562:SF72">
    <property type="entry name" value="PECTIN ACETYLESTERASE"/>
    <property type="match status" value="1"/>
</dbReference>
<comment type="subcellular location">
    <subcellularLocation>
        <location evidence="2 6">Secreted</location>
        <location evidence="2 6">Cell wall</location>
    </subcellularLocation>
</comment>
<gene>
    <name evidence="7" type="ORF">DM860_006473</name>
</gene>
<dbReference type="Pfam" id="PF03283">
    <property type="entry name" value="PAE"/>
    <property type="match status" value="1"/>
</dbReference>
<dbReference type="Proteomes" id="UP000249390">
    <property type="component" value="Unassembled WGS sequence"/>
</dbReference>